<accession>A0A0C3BVJ8</accession>
<reference evidence="1 2" key="1">
    <citation type="submission" date="2014-04" db="EMBL/GenBank/DDBJ databases">
        <authorList>
            <consortium name="DOE Joint Genome Institute"/>
            <person name="Kuo A."/>
            <person name="Gay G."/>
            <person name="Dore J."/>
            <person name="Kohler A."/>
            <person name="Nagy L.G."/>
            <person name="Floudas D."/>
            <person name="Copeland A."/>
            <person name="Barry K.W."/>
            <person name="Cichocki N."/>
            <person name="Veneault-Fourrey C."/>
            <person name="LaButti K."/>
            <person name="Lindquist E.A."/>
            <person name="Lipzen A."/>
            <person name="Lundell T."/>
            <person name="Morin E."/>
            <person name="Murat C."/>
            <person name="Sun H."/>
            <person name="Tunlid A."/>
            <person name="Henrissat B."/>
            <person name="Grigoriev I.V."/>
            <person name="Hibbett D.S."/>
            <person name="Martin F."/>
            <person name="Nordberg H.P."/>
            <person name="Cantor M.N."/>
            <person name="Hua S.X."/>
        </authorList>
    </citation>
    <scope>NUCLEOTIDE SEQUENCE [LARGE SCALE GENOMIC DNA]</scope>
    <source>
        <strain evidence="2">h7</strain>
    </source>
</reference>
<dbReference type="Proteomes" id="UP000053424">
    <property type="component" value="Unassembled WGS sequence"/>
</dbReference>
<dbReference type="OrthoDB" id="2750929at2759"/>
<dbReference type="AlphaFoldDB" id="A0A0C3BVJ8"/>
<gene>
    <name evidence="1" type="ORF">M413DRAFT_28419</name>
</gene>
<dbReference type="EMBL" id="KN831782">
    <property type="protein sequence ID" value="KIM40620.1"/>
    <property type="molecule type" value="Genomic_DNA"/>
</dbReference>
<organism evidence="1 2">
    <name type="scientific">Hebeloma cylindrosporum</name>
    <dbReference type="NCBI Taxonomy" id="76867"/>
    <lineage>
        <taxon>Eukaryota</taxon>
        <taxon>Fungi</taxon>
        <taxon>Dikarya</taxon>
        <taxon>Basidiomycota</taxon>
        <taxon>Agaricomycotina</taxon>
        <taxon>Agaricomycetes</taxon>
        <taxon>Agaricomycetidae</taxon>
        <taxon>Agaricales</taxon>
        <taxon>Agaricineae</taxon>
        <taxon>Hymenogastraceae</taxon>
        <taxon>Hebeloma</taxon>
    </lineage>
</organism>
<name>A0A0C3BVJ8_HEBCY</name>
<dbReference type="HOGENOM" id="CLU_066045_0_0_1"/>
<evidence type="ECO:0000313" key="1">
    <source>
        <dbReference type="EMBL" id="KIM40620.1"/>
    </source>
</evidence>
<proteinExistence type="predicted"/>
<sequence length="282" mass="32053">MGQQVCELSGSKTVILRTPRGSSLQLQYKSRLENREYFQLPFPPGTKGVFYHHLPPGIPPQAGELRFKKCESVQGFSYGEDLQVDAGQHWSLPLINIVQSAPRQAYLNELLVEPGLVDRGLVADLQRLVRDQTKDKGGFSSTTLYDIDQPFIIDLQLTTFNGRLVTRQSLKVIRHLGFWRTLKCQPPFHGRVRVRFELAGSPGKDGRLKLHLRILDILKPIEHRIVQNWVPEPRAGELLLRREKKGPGFVPWTYSPYTGGHIHKALVEFLQCRAADKAKYGV</sequence>
<protein>
    <submittedName>
        <fullName evidence="1">Uncharacterized protein</fullName>
    </submittedName>
</protein>
<reference evidence="2" key="2">
    <citation type="submission" date="2015-01" db="EMBL/GenBank/DDBJ databases">
        <title>Evolutionary Origins and Diversification of the Mycorrhizal Mutualists.</title>
        <authorList>
            <consortium name="DOE Joint Genome Institute"/>
            <consortium name="Mycorrhizal Genomics Consortium"/>
            <person name="Kohler A."/>
            <person name="Kuo A."/>
            <person name="Nagy L.G."/>
            <person name="Floudas D."/>
            <person name="Copeland A."/>
            <person name="Barry K.W."/>
            <person name="Cichocki N."/>
            <person name="Veneault-Fourrey C."/>
            <person name="LaButti K."/>
            <person name="Lindquist E.A."/>
            <person name="Lipzen A."/>
            <person name="Lundell T."/>
            <person name="Morin E."/>
            <person name="Murat C."/>
            <person name="Riley R."/>
            <person name="Ohm R."/>
            <person name="Sun H."/>
            <person name="Tunlid A."/>
            <person name="Henrissat B."/>
            <person name="Grigoriev I.V."/>
            <person name="Hibbett D.S."/>
            <person name="Martin F."/>
        </authorList>
    </citation>
    <scope>NUCLEOTIDE SEQUENCE [LARGE SCALE GENOMIC DNA]</scope>
    <source>
        <strain evidence="2">h7</strain>
    </source>
</reference>
<keyword evidence="2" id="KW-1185">Reference proteome</keyword>
<evidence type="ECO:0000313" key="2">
    <source>
        <dbReference type="Proteomes" id="UP000053424"/>
    </source>
</evidence>